<proteinExistence type="predicted"/>
<evidence type="ECO:0000313" key="3">
    <source>
        <dbReference type="EMBL" id="OEU14598.1"/>
    </source>
</evidence>
<dbReference type="PANTHER" id="PTHR44094">
    <property type="entry name" value="DNAJ HEAT SHOCK N-TERMINAL DOMAIN-CONTAINING PROTEIN"/>
    <property type="match status" value="1"/>
</dbReference>
<keyword evidence="1" id="KW-0472">Membrane</keyword>
<gene>
    <name evidence="3" type="ORF">FRACYDRAFT_241147</name>
</gene>
<name>A0A1E7F8U8_9STRA</name>
<keyword evidence="4" id="KW-1185">Reference proteome</keyword>
<dbReference type="InterPro" id="IPR018253">
    <property type="entry name" value="DnaJ_domain_CS"/>
</dbReference>
<dbReference type="InterPro" id="IPR052423">
    <property type="entry name" value="EMIR"/>
</dbReference>
<dbReference type="SUPFAM" id="SSF46565">
    <property type="entry name" value="Chaperone J-domain"/>
    <property type="match status" value="1"/>
</dbReference>
<keyword evidence="1" id="KW-1133">Transmembrane helix</keyword>
<reference evidence="3 4" key="1">
    <citation type="submission" date="2016-09" db="EMBL/GenBank/DDBJ databases">
        <title>Extensive genetic diversity and differential bi-allelic expression allows diatom success in the polar Southern Ocean.</title>
        <authorList>
            <consortium name="DOE Joint Genome Institute"/>
            <person name="Mock T."/>
            <person name="Otillar R.P."/>
            <person name="Strauss J."/>
            <person name="Dupont C."/>
            <person name="Frickenhaus S."/>
            <person name="Maumus F."/>
            <person name="Mcmullan M."/>
            <person name="Sanges R."/>
            <person name="Schmutz J."/>
            <person name="Toseland A."/>
            <person name="Valas R."/>
            <person name="Veluchamy A."/>
            <person name="Ward B.J."/>
            <person name="Allen A."/>
            <person name="Barry K."/>
            <person name="Falciatore A."/>
            <person name="Ferrante M."/>
            <person name="Fortunato A.E."/>
            <person name="Gloeckner G."/>
            <person name="Gruber A."/>
            <person name="Hipkin R."/>
            <person name="Janech M."/>
            <person name="Kroth P."/>
            <person name="Leese F."/>
            <person name="Lindquist E."/>
            <person name="Lyon B.R."/>
            <person name="Martin J."/>
            <person name="Mayer C."/>
            <person name="Parker M."/>
            <person name="Quesneville H."/>
            <person name="Raymond J."/>
            <person name="Uhlig C."/>
            <person name="Valentin K.U."/>
            <person name="Worden A.Z."/>
            <person name="Armbrust E.V."/>
            <person name="Bowler C."/>
            <person name="Green B."/>
            <person name="Moulton V."/>
            <person name="Van Oosterhout C."/>
            <person name="Grigoriev I."/>
        </authorList>
    </citation>
    <scope>NUCLEOTIDE SEQUENCE [LARGE SCALE GENOMIC DNA]</scope>
    <source>
        <strain evidence="3 4">CCMP1102</strain>
    </source>
</reference>
<dbReference type="Pfam" id="PF14308">
    <property type="entry name" value="DnaJ-X"/>
    <property type="match status" value="1"/>
</dbReference>
<dbReference type="Pfam" id="PF00226">
    <property type="entry name" value="DnaJ"/>
    <property type="match status" value="1"/>
</dbReference>
<dbReference type="KEGG" id="fcy:FRACYDRAFT_241147"/>
<dbReference type="InParanoid" id="A0A1E7F8U8"/>
<dbReference type="PROSITE" id="PS50076">
    <property type="entry name" value="DNAJ_2"/>
    <property type="match status" value="1"/>
</dbReference>
<organism evidence="3 4">
    <name type="scientific">Fragilariopsis cylindrus CCMP1102</name>
    <dbReference type="NCBI Taxonomy" id="635003"/>
    <lineage>
        <taxon>Eukaryota</taxon>
        <taxon>Sar</taxon>
        <taxon>Stramenopiles</taxon>
        <taxon>Ochrophyta</taxon>
        <taxon>Bacillariophyta</taxon>
        <taxon>Bacillariophyceae</taxon>
        <taxon>Bacillariophycidae</taxon>
        <taxon>Bacillariales</taxon>
        <taxon>Bacillariaceae</taxon>
        <taxon>Fragilariopsis</taxon>
    </lineage>
</organism>
<dbReference type="Proteomes" id="UP000095751">
    <property type="component" value="Unassembled WGS sequence"/>
</dbReference>
<evidence type="ECO:0000256" key="1">
    <source>
        <dbReference type="SAM" id="Phobius"/>
    </source>
</evidence>
<feature type="transmembrane region" description="Helical" evidence="1">
    <location>
        <begin position="99"/>
        <end position="122"/>
    </location>
</feature>
<dbReference type="CDD" id="cd06257">
    <property type="entry name" value="DnaJ"/>
    <property type="match status" value="1"/>
</dbReference>
<evidence type="ECO:0000313" key="4">
    <source>
        <dbReference type="Proteomes" id="UP000095751"/>
    </source>
</evidence>
<dbReference type="AlphaFoldDB" id="A0A1E7F8U8"/>
<dbReference type="PANTHER" id="PTHR44094:SF8">
    <property type="entry name" value="DNAJ HEAT SHOCK N-TERMINAL DOMAIN-CONTAINING PROTEIN-RELATED"/>
    <property type="match status" value="1"/>
</dbReference>
<sequence length="615" mass="68988">MQAGRLQAEQAWDFVKNIVQQKDDQNKPRDVVEASISAFQTLLGGSLAAGTTFIGFPLGLGAFIAFGSYTVKNENNNNSNIGGDNDDDKKKDGIVLPTLLGFVSGGVVGSVSALAISFYSMYRAGATIWSGLVETPVTLRSWIIERKKWDPYERCFKNRTSLENERQELLLQLQEQEAEATRRRRTTKVVDTGLYDLLEISSDASKSIIKKAYFSKARNTHPDKNRDDPLAHQKFVELHAAYSILSDDEKRAVYDRGGGDDFSQFINFDASVFVAVFFSGGGGGSSAEQPSDSSSESSDSMSSSPIVGNFVGELGLTSFVDSSFKFLSIIQMAQSHEGTEENPSNLNELILRYVQEYFNEDDRNKNKLRRKMRSIEIASFLVNKTSSLVNDDTTTCKNTDVDPTTTTSFDDCLSPEQRFRKEMYTEGMQILNDSDFYGQTYLEIIGSSLLAETSFWKTLVPLGVRNTYQKWYSRKEFVQAGYNLYMKIVDLTQIAAAAKKNKNDINDYENLVESLPDLMQLITIYNHMDISSTLREAIWRILNDPGSTRKERNNRYRTMKIIGEEFMKLAKKADDEDQVDVDAGAGTTDGSYHKMPIKDIKSKFLLAYKLAAKKG</sequence>
<dbReference type="InterPro" id="IPR036869">
    <property type="entry name" value="J_dom_sf"/>
</dbReference>
<dbReference type="InterPro" id="IPR026894">
    <property type="entry name" value="DnaJ_X"/>
</dbReference>
<dbReference type="Gene3D" id="1.10.287.110">
    <property type="entry name" value="DnaJ domain"/>
    <property type="match status" value="1"/>
</dbReference>
<dbReference type="InterPro" id="IPR001623">
    <property type="entry name" value="DnaJ_domain"/>
</dbReference>
<feature type="transmembrane region" description="Helical" evidence="1">
    <location>
        <begin position="47"/>
        <end position="71"/>
    </location>
</feature>
<protein>
    <submittedName>
        <fullName evidence="3">DnaJ-domain-containing protein</fullName>
    </submittedName>
</protein>
<feature type="domain" description="J" evidence="2">
    <location>
        <begin position="193"/>
        <end position="258"/>
    </location>
</feature>
<evidence type="ECO:0000259" key="2">
    <source>
        <dbReference type="PROSITE" id="PS50076"/>
    </source>
</evidence>
<dbReference type="SMART" id="SM00271">
    <property type="entry name" value="DnaJ"/>
    <property type="match status" value="1"/>
</dbReference>
<accession>A0A1E7F8U8</accession>
<dbReference type="EMBL" id="KV784360">
    <property type="protein sequence ID" value="OEU14598.1"/>
    <property type="molecule type" value="Genomic_DNA"/>
</dbReference>
<keyword evidence="1" id="KW-0812">Transmembrane</keyword>
<dbReference type="PRINTS" id="PR00625">
    <property type="entry name" value="JDOMAIN"/>
</dbReference>
<dbReference type="PROSITE" id="PS00636">
    <property type="entry name" value="DNAJ_1"/>
    <property type="match status" value="1"/>
</dbReference>
<dbReference type="OrthoDB" id="164807at2759"/>